<evidence type="ECO:0000256" key="9">
    <source>
        <dbReference type="ARBA" id="ARBA00022927"/>
    </source>
</evidence>
<dbReference type="Pfam" id="PF02874">
    <property type="entry name" value="ATP-synt_ab_N"/>
    <property type="match status" value="1"/>
</dbReference>
<keyword evidence="11" id="KW-0406">Ion transport</keyword>
<dbReference type="InterPro" id="IPR050053">
    <property type="entry name" value="ATPase_alpha/beta_chains"/>
</dbReference>
<dbReference type="EC" id="3.6.3.14" evidence="18"/>
<dbReference type="Proteomes" id="UP000063234">
    <property type="component" value="Chromosome"/>
</dbReference>
<accession>A0A0S3QSX7</accession>
<dbReference type="Pfam" id="PF18269">
    <property type="entry name" value="T3SS_ATPase_C"/>
    <property type="match status" value="1"/>
</dbReference>
<evidence type="ECO:0000259" key="17">
    <source>
        <dbReference type="SMART" id="SM00382"/>
    </source>
</evidence>
<keyword evidence="18" id="KW-0378">Hydrolase</keyword>
<protein>
    <submittedName>
        <fullName evidence="18">Flagellum-specific ATP synthase</fullName>
        <ecNumber evidence="18">3.6.3.14</ecNumber>
    </submittedName>
</protein>
<dbReference type="InterPro" id="IPR005714">
    <property type="entry name" value="ATPase_T3SS_FliI/YscN"/>
</dbReference>
<evidence type="ECO:0000256" key="2">
    <source>
        <dbReference type="ARBA" id="ARBA00004496"/>
    </source>
</evidence>
<evidence type="ECO:0000256" key="6">
    <source>
        <dbReference type="ARBA" id="ARBA00022741"/>
    </source>
</evidence>
<proteinExistence type="inferred from homology"/>
<dbReference type="GO" id="GO:0016887">
    <property type="term" value="F:ATP hydrolysis activity"/>
    <property type="evidence" value="ECO:0007669"/>
    <property type="project" value="InterPro"/>
</dbReference>
<evidence type="ECO:0000256" key="5">
    <source>
        <dbReference type="ARBA" id="ARBA00022490"/>
    </source>
</evidence>
<dbReference type="GO" id="GO:0008564">
    <property type="term" value="F:protein-exporting ATPase activity"/>
    <property type="evidence" value="ECO:0007669"/>
    <property type="project" value="UniProtKB-EC"/>
</dbReference>
<evidence type="ECO:0000256" key="1">
    <source>
        <dbReference type="ARBA" id="ARBA00004370"/>
    </source>
</evidence>
<comment type="subunit">
    <text evidence="15">F-type ATPases have 2 components, CF(1) - the catalytic core - and CF(0) - the membrane proton channel. CF(1) has five subunits: alpha(3), beta(3), gamma(1), delta(1), epsilon(1). CF(0) has four main subunits: a(1), b(1), b'(1) and c(9-12).</text>
</comment>
<dbReference type="GO" id="GO:0046933">
    <property type="term" value="F:proton-transporting ATP synthase activity, rotational mechanism"/>
    <property type="evidence" value="ECO:0007669"/>
    <property type="project" value="TreeGrafter"/>
</dbReference>
<keyword evidence="7" id="KW-0375">Hydrogen ion transport</keyword>
<dbReference type="InterPro" id="IPR004100">
    <property type="entry name" value="ATPase_F1/V1/A1_a/bsu_N"/>
</dbReference>
<keyword evidence="5" id="KW-0963">Cytoplasm</keyword>
<keyword evidence="13" id="KW-0139">CF(1)</keyword>
<dbReference type="PANTHER" id="PTHR15184">
    <property type="entry name" value="ATP SYNTHASE"/>
    <property type="match status" value="1"/>
</dbReference>
<reference evidence="19" key="1">
    <citation type="journal article" date="2018" name="Science">
        <title>A primordial and reversible TCA cycle in a facultatively chemolithoautotrophic thermophile.</title>
        <authorList>
            <person name="Nunoura T."/>
            <person name="Chikaraishi Y."/>
            <person name="Izaki R."/>
            <person name="Suwa T."/>
            <person name="Sato T."/>
            <person name="Harada T."/>
            <person name="Mori K."/>
            <person name="Kato Y."/>
            <person name="Miyazaki M."/>
            <person name="Shimamura S."/>
            <person name="Yanagawa K."/>
            <person name="Shuto A."/>
            <person name="Ohkouchi N."/>
            <person name="Fujita N."/>
            <person name="Takaki Y."/>
            <person name="Atomi H."/>
            <person name="Takai K."/>
        </authorList>
    </citation>
    <scope>NUCLEOTIDE SEQUENCE [LARGE SCALE GENOMIC DNA]</scope>
    <source>
        <strain evidence="19">DSM 17441 / JCM 13301 / NBRC 103674 / ABI70S6</strain>
    </source>
</reference>
<evidence type="ECO:0000256" key="14">
    <source>
        <dbReference type="ARBA" id="ARBA00023310"/>
    </source>
</evidence>
<evidence type="ECO:0000256" key="7">
    <source>
        <dbReference type="ARBA" id="ARBA00022781"/>
    </source>
</evidence>
<dbReference type="GO" id="GO:0045259">
    <property type="term" value="C:proton-transporting ATP synthase complex"/>
    <property type="evidence" value="ECO:0007669"/>
    <property type="project" value="UniProtKB-KW"/>
</dbReference>
<name>A0A0S3QSX7_THET7</name>
<dbReference type="GO" id="GO:0044780">
    <property type="term" value="P:bacterial-type flagellum assembly"/>
    <property type="evidence" value="ECO:0007669"/>
    <property type="project" value="InterPro"/>
</dbReference>
<dbReference type="InterPro" id="IPR003593">
    <property type="entry name" value="AAA+_ATPase"/>
</dbReference>
<dbReference type="SMART" id="SM00382">
    <property type="entry name" value="AAA"/>
    <property type="match status" value="1"/>
</dbReference>
<comment type="catalytic activity">
    <reaction evidence="16">
        <text>ATP + H2O + cellular proteinSide 1 = ADP + phosphate + cellular proteinSide 2.</text>
        <dbReference type="EC" id="7.4.2.8"/>
    </reaction>
</comment>
<keyword evidence="9" id="KW-0653">Protein transport</keyword>
<dbReference type="NCBIfam" id="TIGR01026">
    <property type="entry name" value="fliI_yscN"/>
    <property type="match status" value="1"/>
</dbReference>
<dbReference type="InterPro" id="IPR027417">
    <property type="entry name" value="P-loop_NTPase"/>
</dbReference>
<dbReference type="InterPro" id="IPR000194">
    <property type="entry name" value="ATPase_F1/V1/A1_a/bsu_nucl-bd"/>
</dbReference>
<dbReference type="CDD" id="cd01136">
    <property type="entry name" value="ATPase_flagellum-secretory_path_III"/>
    <property type="match status" value="1"/>
</dbReference>
<dbReference type="PROSITE" id="PS00152">
    <property type="entry name" value="ATPASE_ALPHA_BETA"/>
    <property type="match status" value="1"/>
</dbReference>
<dbReference type="PATRIC" id="fig|1298851.3.peg.658"/>
<evidence type="ECO:0000256" key="11">
    <source>
        <dbReference type="ARBA" id="ARBA00023065"/>
    </source>
</evidence>
<evidence type="ECO:0000313" key="19">
    <source>
        <dbReference type="Proteomes" id="UP000063234"/>
    </source>
</evidence>
<dbReference type="GO" id="GO:0005524">
    <property type="term" value="F:ATP binding"/>
    <property type="evidence" value="ECO:0007669"/>
    <property type="project" value="UniProtKB-KW"/>
</dbReference>
<dbReference type="InterPro" id="IPR040627">
    <property type="entry name" value="T3SS_ATPase_C"/>
</dbReference>
<evidence type="ECO:0000256" key="13">
    <source>
        <dbReference type="ARBA" id="ARBA00023196"/>
    </source>
</evidence>
<dbReference type="Gene3D" id="3.40.50.12240">
    <property type="match status" value="1"/>
</dbReference>
<evidence type="ECO:0000256" key="16">
    <source>
        <dbReference type="ARBA" id="ARBA00034006"/>
    </source>
</evidence>
<dbReference type="CDD" id="cd18117">
    <property type="entry name" value="ATP-synt_flagellum-secretory_path_III_N"/>
    <property type="match status" value="1"/>
</dbReference>
<dbReference type="GO" id="GO:0071973">
    <property type="term" value="P:bacterial-type flagellum-dependent cell motility"/>
    <property type="evidence" value="ECO:0007669"/>
    <property type="project" value="InterPro"/>
</dbReference>
<dbReference type="EMBL" id="AP013035">
    <property type="protein sequence ID" value="BAT71438.1"/>
    <property type="molecule type" value="Genomic_DNA"/>
</dbReference>
<comment type="subcellular location">
    <subcellularLocation>
        <location evidence="2">Cytoplasm</location>
    </subcellularLocation>
    <subcellularLocation>
        <location evidence="1">Membrane</location>
    </subcellularLocation>
</comment>
<evidence type="ECO:0000256" key="15">
    <source>
        <dbReference type="ARBA" id="ARBA00026013"/>
    </source>
</evidence>
<keyword evidence="14" id="KW-0066">ATP synthesis</keyword>
<dbReference type="Pfam" id="PF00006">
    <property type="entry name" value="ATP-synt_ab"/>
    <property type="match status" value="1"/>
</dbReference>
<sequence>MNKYKFPKIESLKRSLQEYDPVKLYGRIQNIVGLFVESEGPASFLGELCYILPDTGVKHNGGVNGDPILAEVVGFRGNKVVMMPFGELAGVSVGSKVRATGRFVSVKVGEDLVGRVLDGLGNPIDGKGPVLWECELPIYRSSPQPLERRPIQEVLPTGVKAIDALLTVGKGQRIGIFSGSGVGKSTLLGMIARYAKADINVIALVGERGREVREFIEKNLGEDGLKKSIVVVATSDMPAVLRKAACFVAMTIAEYFRDKGLDVLFMMDSVTRFAMAQREIGISVGEPPTTRGYTPSVFSLLPRLLERAGTSEKGSITGIFTVLVEGSDMEEPVADAVRAILDGHIVLTRELASKAHYPAIDVLQSVSRLMHDIVDKEHWQLAARLKSLLAVYSEAEDLINIGAYKKGSNKAIDEAIEYRDKILSFLKQDVEEHFSFEETKELLKGIFS</sequence>
<dbReference type="FunFam" id="3.40.50.300:FF:002432">
    <property type="entry name" value="ATP synthase subunit alpha, mitochondrial"/>
    <property type="match status" value="1"/>
</dbReference>
<dbReference type="PANTHER" id="PTHR15184:SF9">
    <property type="entry name" value="SPI-1 TYPE 3 SECRETION SYSTEM ATPASE"/>
    <property type="match status" value="1"/>
</dbReference>
<dbReference type="InterPro" id="IPR022425">
    <property type="entry name" value="FliI_clade2"/>
</dbReference>
<evidence type="ECO:0000256" key="12">
    <source>
        <dbReference type="ARBA" id="ARBA00023136"/>
    </source>
</evidence>
<evidence type="ECO:0000313" key="18">
    <source>
        <dbReference type="EMBL" id="BAT71438.1"/>
    </source>
</evidence>
<gene>
    <name evidence="18" type="primary">fliI</name>
    <name evidence="18" type="ORF">TST_0632</name>
</gene>
<dbReference type="GO" id="GO:0005737">
    <property type="term" value="C:cytoplasm"/>
    <property type="evidence" value="ECO:0007669"/>
    <property type="project" value="UniProtKB-SubCell"/>
</dbReference>
<organism evidence="18 19">
    <name type="scientific">Thermosulfidibacter takaii (strain DSM 17441 / JCM 13301 / NBRC 103674 / ABI70S6)</name>
    <dbReference type="NCBI Taxonomy" id="1298851"/>
    <lineage>
        <taxon>Bacteria</taxon>
        <taxon>Pseudomonadati</taxon>
        <taxon>Thermosulfidibacterota</taxon>
        <taxon>Thermosulfidibacteria</taxon>
        <taxon>Thermosulfidibacterales</taxon>
        <taxon>Thermosulfidibacteraceae</taxon>
    </lineage>
</organism>
<keyword evidence="19" id="KW-1185">Reference proteome</keyword>
<dbReference type="STRING" id="1298851.TST_0632"/>
<evidence type="ECO:0000256" key="10">
    <source>
        <dbReference type="ARBA" id="ARBA00022967"/>
    </source>
</evidence>
<dbReference type="CDD" id="cd18114">
    <property type="entry name" value="ATP-synt_flagellum-secretory_path_III_C"/>
    <property type="match status" value="1"/>
</dbReference>
<dbReference type="NCBIfam" id="TIGR03497">
    <property type="entry name" value="FliI_clade2"/>
    <property type="match status" value="1"/>
</dbReference>
<keyword evidence="12" id="KW-0472">Membrane</keyword>
<feature type="domain" description="AAA+ ATPase" evidence="17">
    <location>
        <begin position="170"/>
        <end position="351"/>
    </location>
</feature>
<keyword evidence="6" id="KW-0547">Nucleotide-binding</keyword>
<dbReference type="GO" id="GO:0030257">
    <property type="term" value="C:type III protein secretion system complex"/>
    <property type="evidence" value="ECO:0007669"/>
    <property type="project" value="InterPro"/>
</dbReference>
<dbReference type="GO" id="GO:0030254">
    <property type="term" value="P:protein secretion by the type III secretion system"/>
    <property type="evidence" value="ECO:0007669"/>
    <property type="project" value="InterPro"/>
</dbReference>
<dbReference type="KEGG" id="ttk:TST_0632"/>
<keyword evidence="10" id="KW-1278">Translocase</keyword>
<evidence type="ECO:0000256" key="8">
    <source>
        <dbReference type="ARBA" id="ARBA00022840"/>
    </source>
</evidence>
<evidence type="ECO:0000256" key="4">
    <source>
        <dbReference type="ARBA" id="ARBA00022448"/>
    </source>
</evidence>
<dbReference type="AlphaFoldDB" id="A0A0S3QSX7"/>
<keyword evidence="8" id="KW-0067">ATP-binding</keyword>
<keyword evidence="4" id="KW-0813">Transport</keyword>
<dbReference type="SUPFAM" id="SSF52540">
    <property type="entry name" value="P-loop containing nucleoside triphosphate hydrolases"/>
    <property type="match status" value="1"/>
</dbReference>
<comment type="similarity">
    <text evidence="3">Belongs to the ATPase alpha/beta chains family.</text>
</comment>
<dbReference type="InterPro" id="IPR020003">
    <property type="entry name" value="ATPase_a/bsu_AS"/>
</dbReference>
<evidence type="ECO:0000256" key="3">
    <source>
        <dbReference type="ARBA" id="ARBA00008936"/>
    </source>
</evidence>
<dbReference type="FunFam" id="3.40.50.12240:FF:000002">
    <property type="entry name" value="Flagellum-specific ATP synthase FliI"/>
    <property type="match status" value="1"/>
</dbReference>